<dbReference type="PANTHER" id="PTHR46386:SF1">
    <property type="entry name" value="NUCLEAR BODY PROTEIN SP140-LIKE PROTEIN"/>
    <property type="match status" value="1"/>
</dbReference>
<evidence type="ECO:0000256" key="3">
    <source>
        <dbReference type="ARBA" id="ARBA00022833"/>
    </source>
</evidence>
<dbReference type="GO" id="GO:0008270">
    <property type="term" value="F:zinc ion binding"/>
    <property type="evidence" value="ECO:0007669"/>
    <property type="project" value="UniProtKB-KW"/>
</dbReference>
<dbReference type="Gene3D" id="1.20.920.10">
    <property type="entry name" value="Bromodomain-like"/>
    <property type="match status" value="1"/>
</dbReference>
<dbReference type="PANTHER" id="PTHR46386">
    <property type="entry name" value="NUCLEAR BODY PROTEIN SP140"/>
    <property type="match status" value="1"/>
</dbReference>
<sequence length="337" mass="38109">EIWTWGIFKVQLPVTCGDLEGILNRDRLSRGEKCILVKSQWFSPSEFEQLAGKEANKNWKLSIRCKETPLGKLIKVMSRCVCVTSCRVAPLTVRLPSGTCGRSIRTETRWMTPVNFVKEASCQTDVSWKLQIKCEGKALGELVKDRVVDVHSLLCNCCLCLPDSKDLNDDECWICRGEGTEGESLVECDECPRSFHQKCHLPHVPDALLEFTDAALIVSLQGQQPLDISHVGQKTLSLLPGLDDEDCLFKSDPCHLPEYTRVIRTPMSLDQVTDKLQRDRYETVGQFVSDIQLIFSNCASYNRVRLFIGHMVLSGSSLTKMSFFCRIILSFFPSVRH</sequence>
<dbReference type="SUPFAM" id="SSF47370">
    <property type="entry name" value="Bromodomain"/>
    <property type="match status" value="1"/>
</dbReference>
<keyword evidence="9" id="KW-1185">Reference proteome</keyword>
<dbReference type="SMART" id="SM00297">
    <property type="entry name" value="BROMO"/>
    <property type="match status" value="1"/>
</dbReference>
<feature type="domain" description="Bromo" evidence="6">
    <location>
        <begin position="256"/>
        <end position="309"/>
    </location>
</feature>
<evidence type="ECO:0000256" key="5">
    <source>
        <dbReference type="PROSITE-ProRule" id="PRU00035"/>
    </source>
</evidence>
<name>A0A3B3Z9D8_9GOBI</name>
<evidence type="ECO:0000259" key="7">
    <source>
        <dbReference type="PROSITE" id="PS50864"/>
    </source>
</evidence>
<dbReference type="InterPro" id="IPR000770">
    <property type="entry name" value="SAND_dom"/>
</dbReference>
<evidence type="ECO:0000256" key="4">
    <source>
        <dbReference type="ARBA" id="ARBA00023117"/>
    </source>
</evidence>
<dbReference type="InterPro" id="IPR043563">
    <property type="entry name" value="Sp110/Sp140/Sp140L-like"/>
</dbReference>
<dbReference type="STRING" id="409849.ENSPMGP00000001006"/>
<evidence type="ECO:0000313" key="9">
    <source>
        <dbReference type="Proteomes" id="UP000261520"/>
    </source>
</evidence>
<accession>A0A3B3Z9D8</accession>
<dbReference type="InterPro" id="IPR019787">
    <property type="entry name" value="Znf_PHD-finger"/>
</dbReference>
<dbReference type="GO" id="GO:0003677">
    <property type="term" value="F:DNA binding"/>
    <property type="evidence" value="ECO:0007669"/>
    <property type="project" value="InterPro"/>
</dbReference>
<evidence type="ECO:0008006" key="10">
    <source>
        <dbReference type="Google" id="ProtNLM"/>
    </source>
</evidence>
<dbReference type="PROSITE" id="PS50864">
    <property type="entry name" value="SAND"/>
    <property type="match status" value="2"/>
</dbReference>
<organism evidence="8 9">
    <name type="scientific">Periophthalmus magnuspinnatus</name>
    <dbReference type="NCBI Taxonomy" id="409849"/>
    <lineage>
        <taxon>Eukaryota</taxon>
        <taxon>Metazoa</taxon>
        <taxon>Chordata</taxon>
        <taxon>Craniata</taxon>
        <taxon>Vertebrata</taxon>
        <taxon>Euteleostomi</taxon>
        <taxon>Actinopterygii</taxon>
        <taxon>Neopterygii</taxon>
        <taxon>Teleostei</taxon>
        <taxon>Neoteleostei</taxon>
        <taxon>Acanthomorphata</taxon>
        <taxon>Gobiaria</taxon>
        <taxon>Gobiiformes</taxon>
        <taxon>Gobioidei</taxon>
        <taxon>Gobiidae</taxon>
        <taxon>Oxudercinae</taxon>
        <taxon>Periophthalmus</taxon>
    </lineage>
</organism>
<dbReference type="CDD" id="cd04369">
    <property type="entry name" value="Bromodomain"/>
    <property type="match status" value="1"/>
</dbReference>
<feature type="domain" description="SAND" evidence="7">
    <location>
        <begin position="1"/>
        <end position="75"/>
    </location>
</feature>
<keyword evidence="2" id="KW-0863">Zinc-finger</keyword>
<dbReference type="Pfam" id="PF01342">
    <property type="entry name" value="SAND"/>
    <property type="match status" value="2"/>
</dbReference>
<evidence type="ECO:0000256" key="2">
    <source>
        <dbReference type="ARBA" id="ARBA00022771"/>
    </source>
</evidence>
<dbReference type="SUPFAM" id="SSF57903">
    <property type="entry name" value="FYVE/PHD zinc finger"/>
    <property type="match status" value="1"/>
</dbReference>
<dbReference type="Proteomes" id="UP000261520">
    <property type="component" value="Unplaced"/>
</dbReference>
<feature type="domain" description="SAND" evidence="7">
    <location>
        <begin position="94"/>
        <end position="149"/>
    </location>
</feature>
<dbReference type="InterPro" id="IPR001487">
    <property type="entry name" value="Bromodomain"/>
</dbReference>
<dbReference type="Pfam" id="PF00439">
    <property type="entry name" value="Bromodomain"/>
    <property type="match status" value="1"/>
</dbReference>
<dbReference type="Gene3D" id="3.10.390.10">
    <property type="entry name" value="SAND domain-like"/>
    <property type="match status" value="2"/>
</dbReference>
<dbReference type="SMART" id="SM00258">
    <property type="entry name" value="SAND"/>
    <property type="match status" value="2"/>
</dbReference>
<dbReference type="PROSITE" id="PS50014">
    <property type="entry name" value="BROMODOMAIN_2"/>
    <property type="match status" value="1"/>
</dbReference>
<dbReference type="InterPro" id="IPR013083">
    <property type="entry name" value="Znf_RING/FYVE/PHD"/>
</dbReference>
<reference evidence="8" key="2">
    <citation type="submission" date="2025-09" db="UniProtKB">
        <authorList>
            <consortium name="Ensembl"/>
        </authorList>
    </citation>
    <scope>IDENTIFICATION</scope>
</reference>
<dbReference type="Pfam" id="PF00628">
    <property type="entry name" value="PHD"/>
    <property type="match status" value="1"/>
</dbReference>
<proteinExistence type="predicted"/>
<evidence type="ECO:0000256" key="1">
    <source>
        <dbReference type="ARBA" id="ARBA00022723"/>
    </source>
</evidence>
<dbReference type="Ensembl" id="ENSPMGT00000001062.1">
    <property type="protein sequence ID" value="ENSPMGP00000001006.1"/>
    <property type="gene ID" value="ENSPMGG00000000920.1"/>
</dbReference>
<evidence type="ECO:0000259" key="6">
    <source>
        <dbReference type="PROSITE" id="PS50014"/>
    </source>
</evidence>
<keyword evidence="1" id="KW-0479">Metal-binding</keyword>
<reference evidence="8" key="1">
    <citation type="submission" date="2025-08" db="UniProtKB">
        <authorList>
            <consortium name="Ensembl"/>
        </authorList>
    </citation>
    <scope>IDENTIFICATION</scope>
</reference>
<dbReference type="Gene3D" id="3.30.40.10">
    <property type="entry name" value="Zinc/RING finger domain, C3HC4 (zinc finger)"/>
    <property type="match status" value="1"/>
</dbReference>
<dbReference type="SUPFAM" id="SSF63763">
    <property type="entry name" value="SAND domain-like"/>
    <property type="match status" value="2"/>
</dbReference>
<dbReference type="InterPro" id="IPR036427">
    <property type="entry name" value="Bromodomain-like_sf"/>
</dbReference>
<dbReference type="GO" id="GO:0005634">
    <property type="term" value="C:nucleus"/>
    <property type="evidence" value="ECO:0007669"/>
    <property type="project" value="TreeGrafter"/>
</dbReference>
<keyword evidence="4 5" id="KW-0103">Bromodomain</keyword>
<dbReference type="InterPro" id="IPR011011">
    <property type="entry name" value="Znf_FYVE_PHD"/>
</dbReference>
<dbReference type="PRINTS" id="PR00503">
    <property type="entry name" value="BROMODOMAIN"/>
</dbReference>
<dbReference type="InterPro" id="IPR010919">
    <property type="entry name" value="SAND-like_dom_sf"/>
</dbReference>
<keyword evidence="3" id="KW-0862">Zinc</keyword>
<protein>
    <recommendedName>
        <fullName evidence="10">SP110 nuclear body protein, tandem duplicate 1</fullName>
    </recommendedName>
</protein>
<dbReference type="GO" id="GO:0000981">
    <property type="term" value="F:DNA-binding transcription factor activity, RNA polymerase II-specific"/>
    <property type="evidence" value="ECO:0007669"/>
    <property type="project" value="TreeGrafter"/>
</dbReference>
<evidence type="ECO:0000313" key="8">
    <source>
        <dbReference type="Ensembl" id="ENSPMGP00000001006.1"/>
    </source>
</evidence>
<dbReference type="AlphaFoldDB" id="A0A3B3Z9D8"/>